<organism evidence="6 7">
    <name type="scientific">Hyunsoonleella pacifica</name>
    <dbReference type="NCBI Taxonomy" id="1080224"/>
    <lineage>
        <taxon>Bacteria</taxon>
        <taxon>Pseudomonadati</taxon>
        <taxon>Bacteroidota</taxon>
        <taxon>Flavobacteriia</taxon>
        <taxon>Flavobacteriales</taxon>
        <taxon>Flavobacteriaceae</taxon>
    </lineage>
</organism>
<evidence type="ECO:0000256" key="2">
    <source>
        <dbReference type="ARBA" id="ARBA00022748"/>
    </source>
</evidence>
<evidence type="ECO:0000313" key="7">
    <source>
        <dbReference type="Proteomes" id="UP000292372"/>
    </source>
</evidence>
<dbReference type="InterPro" id="IPR050553">
    <property type="entry name" value="Thioredoxin_ResA/DsbE_sf"/>
</dbReference>
<keyword evidence="2" id="KW-0201">Cytochrome c-type biogenesis</keyword>
<dbReference type="RefSeq" id="WP_130936027.1">
    <property type="nucleotide sequence ID" value="NZ_BMEE01000001.1"/>
</dbReference>
<evidence type="ECO:0000256" key="4">
    <source>
        <dbReference type="ARBA" id="ARBA00023284"/>
    </source>
</evidence>
<proteinExistence type="predicted"/>
<keyword evidence="4" id="KW-0676">Redox-active center</keyword>
<feature type="domain" description="Thioredoxin" evidence="5">
    <location>
        <begin position="314"/>
        <end position="458"/>
    </location>
</feature>
<dbReference type="AlphaFoldDB" id="A0A4Q9FRL0"/>
<dbReference type="PANTHER" id="PTHR42852:SF6">
    <property type="entry name" value="THIOL:DISULFIDE INTERCHANGE PROTEIN DSBE"/>
    <property type="match status" value="1"/>
</dbReference>
<dbReference type="Gene3D" id="3.40.30.10">
    <property type="entry name" value="Glutaredoxin"/>
    <property type="match status" value="1"/>
</dbReference>
<protein>
    <submittedName>
        <fullName evidence="6">TlpA family protein disulfide reductase</fullName>
    </submittedName>
</protein>
<dbReference type="Pfam" id="PF08534">
    <property type="entry name" value="Redoxin"/>
    <property type="match status" value="1"/>
</dbReference>
<dbReference type="InterPro" id="IPR013766">
    <property type="entry name" value="Thioredoxin_domain"/>
</dbReference>
<accession>A0A4Q9FRL0</accession>
<dbReference type="GO" id="GO:0016491">
    <property type="term" value="F:oxidoreductase activity"/>
    <property type="evidence" value="ECO:0007669"/>
    <property type="project" value="InterPro"/>
</dbReference>
<dbReference type="PANTHER" id="PTHR42852">
    <property type="entry name" value="THIOL:DISULFIDE INTERCHANGE PROTEIN DSBE"/>
    <property type="match status" value="1"/>
</dbReference>
<comment type="subcellular location">
    <subcellularLocation>
        <location evidence="1">Cell envelope</location>
    </subcellularLocation>
</comment>
<dbReference type="Proteomes" id="UP000292372">
    <property type="component" value="Unassembled WGS sequence"/>
</dbReference>
<keyword evidence="3" id="KW-1015">Disulfide bond</keyword>
<sequence>MKKILITLILITFFACNQKENKPVDYAIISGKIMNRKGVVTINSFDRTFSEPLNVLADGTFTDTLDADKNSYVIFDGTNPIFIHIQPGYKLNVSYDVKDIDNTLVFSGEGGSVNTYLLKKNKNEKKLLGNRWDTYSLDETEYKSKFQSIKKSSDSILESFSGIPDSFKTLEKRDLKYNYLARLSEYEKYHTYVTKKNDFKVSSDFLNELENLDYFNEDDYFFSENYKLLVSSKIKSDAQILSKKDSLDLDIAYLKTVSNIENQNIKNDMLFTFATNSMSFTKDIERFYKLFSNYSDNEKNNALVKERYIKLTSLSKGKPSPKFVNYRNHNGQTTSLDDLKGKYVYVDVWATWCGPCIREIPSLKEVETDFHNKNIEFVSVSIDKEKDFSKWETMINDKELGGIQLFADNDWNSKFVKDYEIQGIPRFILIDPNGNIVDANAPRPSDPELRNVFKGLNI</sequence>
<dbReference type="InterPro" id="IPR013740">
    <property type="entry name" value="Redoxin"/>
</dbReference>
<evidence type="ECO:0000256" key="1">
    <source>
        <dbReference type="ARBA" id="ARBA00004196"/>
    </source>
</evidence>
<evidence type="ECO:0000259" key="5">
    <source>
        <dbReference type="PROSITE" id="PS51352"/>
    </source>
</evidence>
<reference evidence="6 7" key="1">
    <citation type="journal article" date="2015" name="Int. J. Syst. Evol. Microbiol.">
        <title>Hyunsoonleella pacifica sp. nov., isolated from seawater of South Pacific Gyre.</title>
        <authorList>
            <person name="Gao X."/>
            <person name="Zhang Z."/>
            <person name="Dai X."/>
            <person name="Zhang X.H."/>
        </authorList>
    </citation>
    <scope>NUCLEOTIDE SEQUENCE [LARGE SCALE GENOMIC DNA]</scope>
    <source>
        <strain evidence="6 7">SW033</strain>
    </source>
</reference>
<dbReference type="PROSITE" id="PS51352">
    <property type="entry name" value="THIOREDOXIN_2"/>
    <property type="match status" value="1"/>
</dbReference>
<dbReference type="GO" id="GO:0030313">
    <property type="term" value="C:cell envelope"/>
    <property type="evidence" value="ECO:0007669"/>
    <property type="project" value="UniProtKB-SubCell"/>
</dbReference>
<dbReference type="CDD" id="cd02966">
    <property type="entry name" value="TlpA_like_family"/>
    <property type="match status" value="1"/>
</dbReference>
<dbReference type="EMBL" id="SIRS01000002">
    <property type="protein sequence ID" value="TBN17737.1"/>
    <property type="molecule type" value="Genomic_DNA"/>
</dbReference>
<dbReference type="InterPro" id="IPR036249">
    <property type="entry name" value="Thioredoxin-like_sf"/>
</dbReference>
<comment type="caution">
    <text evidence="6">The sequence shown here is derived from an EMBL/GenBank/DDBJ whole genome shotgun (WGS) entry which is preliminary data.</text>
</comment>
<keyword evidence="7" id="KW-1185">Reference proteome</keyword>
<name>A0A4Q9FRL0_9FLAO</name>
<evidence type="ECO:0000256" key="3">
    <source>
        <dbReference type="ARBA" id="ARBA00023157"/>
    </source>
</evidence>
<evidence type="ECO:0000313" key="6">
    <source>
        <dbReference type="EMBL" id="TBN17737.1"/>
    </source>
</evidence>
<dbReference type="SUPFAM" id="SSF52833">
    <property type="entry name" value="Thioredoxin-like"/>
    <property type="match status" value="1"/>
</dbReference>
<dbReference type="PROSITE" id="PS51257">
    <property type="entry name" value="PROKAR_LIPOPROTEIN"/>
    <property type="match status" value="1"/>
</dbReference>
<dbReference type="OrthoDB" id="743079at2"/>
<gene>
    <name evidence="6" type="ORF">EYD46_05315</name>
</gene>
<dbReference type="GO" id="GO:0017004">
    <property type="term" value="P:cytochrome complex assembly"/>
    <property type="evidence" value="ECO:0007669"/>
    <property type="project" value="UniProtKB-KW"/>
</dbReference>